<proteinExistence type="predicted"/>
<evidence type="ECO:0000313" key="2">
    <source>
        <dbReference type="EMBL" id="SHJ06094.1"/>
    </source>
</evidence>
<evidence type="ECO:0000313" key="3">
    <source>
        <dbReference type="Proteomes" id="UP000184225"/>
    </source>
</evidence>
<organism evidence="2 3">
    <name type="scientific">Mesonia phycicola</name>
    <dbReference type="NCBI Taxonomy" id="579105"/>
    <lineage>
        <taxon>Bacteria</taxon>
        <taxon>Pseudomonadati</taxon>
        <taxon>Bacteroidota</taxon>
        <taxon>Flavobacteriia</taxon>
        <taxon>Flavobacteriales</taxon>
        <taxon>Flavobacteriaceae</taxon>
        <taxon>Mesonia</taxon>
    </lineage>
</organism>
<dbReference type="AlphaFoldDB" id="A0A1M6G862"/>
<keyword evidence="3" id="KW-1185">Reference proteome</keyword>
<protein>
    <submittedName>
        <fullName evidence="2">Uncharacterized protein</fullName>
    </submittedName>
</protein>
<keyword evidence="1" id="KW-1133">Transmembrane helix</keyword>
<feature type="transmembrane region" description="Helical" evidence="1">
    <location>
        <begin position="12"/>
        <end position="36"/>
    </location>
</feature>
<dbReference type="Proteomes" id="UP000184225">
    <property type="component" value="Unassembled WGS sequence"/>
</dbReference>
<sequence length="285" mass="33469">MGFASICLRMQLIVYGIILANFNIMKLLSFFILFIASCSIKAQPATISLIEKTPFNLQEFVGVDKFNNFYGITNNTFFKLEGAKKYQFTDFLLGELTSVDLLNPLKITLFYKNMNTVVILDNRLNEIYRINFTNITNFRNVSFASTGKDKSIWIYNTDIQQLELFNYNSKKVISHTQPINSEIIQLKSNYNFCWLLQNKKLELYNSYGSFIKAIQVPENFEFVENNNQIIGRNNNKWFVLRKDKPALEPLTISENDVKDFYLNNENLYLYIDNFIYRYQLNLSNE</sequence>
<evidence type="ECO:0000256" key="1">
    <source>
        <dbReference type="SAM" id="Phobius"/>
    </source>
</evidence>
<keyword evidence="1" id="KW-0812">Transmembrane</keyword>
<keyword evidence="1" id="KW-0472">Membrane</keyword>
<reference evidence="2 3" key="1">
    <citation type="submission" date="2016-11" db="EMBL/GenBank/DDBJ databases">
        <authorList>
            <person name="Jaros S."/>
            <person name="Januszkiewicz K."/>
            <person name="Wedrychowicz H."/>
        </authorList>
    </citation>
    <scope>NUCLEOTIDE SEQUENCE [LARGE SCALE GENOMIC DNA]</scope>
    <source>
        <strain evidence="2 3">DSM 21425</strain>
    </source>
</reference>
<accession>A0A1M6G862</accession>
<name>A0A1M6G862_9FLAO</name>
<dbReference type="EMBL" id="FQYY01000007">
    <property type="protein sequence ID" value="SHJ06094.1"/>
    <property type="molecule type" value="Genomic_DNA"/>
</dbReference>
<dbReference type="STRING" id="579105.SAMN04488096_107188"/>
<gene>
    <name evidence="2" type="ORF">SAMN04488096_107188</name>
</gene>